<proteinExistence type="predicted"/>
<protein>
    <submittedName>
        <fullName evidence="1">Uncharacterized protein</fullName>
    </submittedName>
</protein>
<dbReference type="Proteomes" id="UP000464220">
    <property type="component" value="Segment"/>
</dbReference>
<keyword evidence="2" id="KW-1185">Reference proteome</keyword>
<organism evidence="1 2">
    <name type="scientific">Escherichia phage 2725-N35</name>
    <dbReference type="NCBI Taxonomy" id="2692738"/>
    <lineage>
        <taxon>Viruses</taxon>
        <taxon>Duplodnaviria</taxon>
        <taxon>Heunggongvirae</taxon>
        <taxon>Uroviricota</taxon>
        <taxon>Caudoviricetes</taxon>
        <taxon>Drexlerviridae</taxon>
        <taxon>Braunvirinae</taxon>
        <taxon>Veterinaerplatzvirus</taxon>
        <taxon>Veterinaerplatzvirus vv2725N25</taxon>
    </lineage>
</organism>
<sequence length="96" mass="11283">MNTESLIKHFRMAIWDMHGFQEDRCERVIRYLSSRKSRGVKGYRKVVTERESYTFIEAKTEGLIYKSKDGASWVFDGDRYENSTEALHALNLSLID</sequence>
<accession>A0A6B9SPJ7</accession>
<dbReference type="EMBL" id="MN840485">
    <property type="protein sequence ID" value="QHJ72690.1"/>
    <property type="molecule type" value="Genomic_DNA"/>
</dbReference>
<evidence type="ECO:0000313" key="2">
    <source>
        <dbReference type="Proteomes" id="UP000464220"/>
    </source>
</evidence>
<reference evidence="1 2" key="1">
    <citation type="submission" date="2019-12" db="EMBL/GenBank/DDBJ databases">
        <title>Phage therapy of healthcare-associated infections.</title>
        <authorList>
            <person name="Kiseleva I.A."/>
            <person name="Zulkarneev E.R."/>
            <person name="Kalendr R.S."/>
            <person name="Rubalskii E.O."/>
            <person name="Aleshkin A.V."/>
            <person name="Vakarina A.A."/>
            <person name="Stepanova T.F."/>
            <person name="Kataeva L.V."/>
        </authorList>
    </citation>
    <scope>NUCLEOTIDE SEQUENCE [LARGE SCALE GENOMIC DNA]</scope>
</reference>
<evidence type="ECO:0000313" key="1">
    <source>
        <dbReference type="EMBL" id="QHJ72690.1"/>
    </source>
</evidence>
<name>A0A6B9SPJ7_9CAUD</name>